<sequence>MIILNIAHSFSHINLQIIIVDHYRKIVKKTQRLQITRKKKPNNIFHSWYNLVIDYT</sequence>
<protein>
    <submittedName>
        <fullName evidence="1">Uncharacterized protein</fullName>
    </submittedName>
</protein>
<dbReference type="AlphaFoldDB" id="A0A9K3H598"/>
<accession>A0A9K3H598</accession>
<reference evidence="1" key="2">
    <citation type="submission" date="2020-06" db="EMBL/GenBank/DDBJ databases">
        <title>Helianthus annuus Genome sequencing and assembly Release 2.</title>
        <authorList>
            <person name="Gouzy J."/>
            <person name="Langlade N."/>
            <person name="Munos S."/>
        </authorList>
    </citation>
    <scope>NUCLEOTIDE SEQUENCE</scope>
    <source>
        <tissue evidence="1">Leaves</tissue>
    </source>
</reference>
<organism evidence="1 2">
    <name type="scientific">Helianthus annuus</name>
    <name type="common">Common sunflower</name>
    <dbReference type="NCBI Taxonomy" id="4232"/>
    <lineage>
        <taxon>Eukaryota</taxon>
        <taxon>Viridiplantae</taxon>
        <taxon>Streptophyta</taxon>
        <taxon>Embryophyta</taxon>
        <taxon>Tracheophyta</taxon>
        <taxon>Spermatophyta</taxon>
        <taxon>Magnoliopsida</taxon>
        <taxon>eudicotyledons</taxon>
        <taxon>Gunneridae</taxon>
        <taxon>Pentapetalae</taxon>
        <taxon>asterids</taxon>
        <taxon>campanulids</taxon>
        <taxon>Asterales</taxon>
        <taxon>Asteraceae</taxon>
        <taxon>Asteroideae</taxon>
        <taxon>Heliantheae alliance</taxon>
        <taxon>Heliantheae</taxon>
        <taxon>Helianthus</taxon>
    </lineage>
</organism>
<reference evidence="1" key="1">
    <citation type="journal article" date="2017" name="Nature">
        <title>The sunflower genome provides insights into oil metabolism, flowering and Asterid evolution.</title>
        <authorList>
            <person name="Badouin H."/>
            <person name="Gouzy J."/>
            <person name="Grassa C.J."/>
            <person name="Murat F."/>
            <person name="Staton S.E."/>
            <person name="Cottret L."/>
            <person name="Lelandais-Briere C."/>
            <person name="Owens G.L."/>
            <person name="Carrere S."/>
            <person name="Mayjonade B."/>
            <person name="Legrand L."/>
            <person name="Gill N."/>
            <person name="Kane N.C."/>
            <person name="Bowers J.E."/>
            <person name="Hubner S."/>
            <person name="Bellec A."/>
            <person name="Berard A."/>
            <person name="Berges H."/>
            <person name="Blanchet N."/>
            <person name="Boniface M.C."/>
            <person name="Brunel D."/>
            <person name="Catrice O."/>
            <person name="Chaidir N."/>
            <person name="Claudel C."/>
            <person name="Donnadieu C."/>
            <person name="Faraut T."/>
            <person name="Fievet G."/>
            <person name="Helmstetter N."/>
            <person name="King M."/>
            <person name="Knapp S.J."/>
            <person name="Lai Z."/>
            <person name="Le Paslier M.C."/>
            <person name="Lippi Y."/>
            <person name="Lorenzon L."/>
            <person name="Mandel J.R."/>
            <person name="Marage G."/>
            <person name="Marchand G."/>
            <person name="Marquand E."/>
            <person name="Bret-Mestries E."/>
            <person name="Morien E."/>
            <person name="Nambeesan S."/>
            <person name="Nguyen T."/>
            <person name="Pegot-Espagnet P."/>
            <person name="Pouilly N."/>
            <person name="Raftis F."/>
            <person name="Sallet E."/>
            <person name="Schiex T."/>
            <person name="Thomas J."/>
            <person name="Vandecasteele C."/>
            <person name="Vares D."/>
            <person name="Vear F."/>
            <person name="Vautrin S."/>
            <person name="Crespi M."/>
            <person name="Mangin B."/>
            <person name="Burke J.M."/>
            <person name="Salse J."/>
            <person name="Munos S."/>
            <person name="Vincourt P."/>
            <person name="Rieseberg L.H."/>
            <person name="Langlade N.B."/>
        </authorList>
    </citation>
    <scope>NUCLEOTIDE SEQUENCE</scope>
    <source>
        <tissue evidence="1">Leaves</tissue>
    </source>
</reference>
<dbReference type="Proteomes" id="UP000215914">
    <property type="component" value="Unassembled WGS sequence"/>
</dbReference>
<dbReference type="Gramene" id="mRNA:HanXRQr2_Chr14g0631581">
    <property type="protein sequence ID" value="CDS:HanXRQr2_Chr14g0631581.1"/>
    <property type="gene ID" value="HanXRQr2_Chr14g0631581"/>
</dbReference>
<dbReference type="EMBL" id="MNCJ02000329">
    <property type="protein sequence ID" value="KAF5768027.1"/>
    <property type="molecule type" value="Genomic_DNA"/>
</dbReference>
<comment type="caution">
    <text evidence="1">The sequence shown here is derived from an EMBL/GenBank/DDBJ whole genome shotgun (WGS) entry which is preliminary data.</text>
</comment>
<evidence type="ECO:0000313" key="1">
    <source>
        <dbReference type="EMBL" id="KAF5768027.1"/>
    </source>
</evidence>
<keyword evidence="2" id="KW-1185">Reference proteome</keyword>
<name>A0A9K3H598_HELAN</name>
<gene>
    <name evidence="1" type="ORF">HanXRQr2_Chr14g0631581</name>
</gene>
<proteinExistence type="predicted"/>
<evidence type="ECO:0000313" key="2">
    <source>
        <dbReference type="Proteomes" id="UP000215914"/>
    </source>
</evidence>